<feature type="chain" id="PRO_5038577290" description="ABC transporter substrate-binding protein" evidence="2">
    <location>
        <begin position="32"/>
        <end position="254"/>
    </location>
</feature>
<feature type="signal peptide" evidence="2">
    <location>
        <begin position="1"/>
        <end position="31"/>
    </location>
</feature>
<evidence type="ECO:0000313" key="4">
    <source>
        <dbReference type="Proteomes" id="UP000244989"/>
    </source>
</evidence>
<dbReference type="OrthoDB" id="4423830at2"/>
<dbReference type="EMBL" id="QEEZ01000002">
    <property type="protein sequence ID" value="PWC02653.1"/>
    <property type="molecule type" value="Genomic_DNA"/>
</dbReference>
<dbReference type="KEGG" id="cyz:C3B44_07070"/>
<keyword evidence="4" id="KW-1185">Reference proteome</keyword>
<feature type="region of interest" description="Disordered" evidence="1">
    <location>
        <begin position="232"/>
        <end position="254"/>
    </location>
</feature>
<feature type="compositionally biased region" description="Acidic residues" evidence="1">
    <location>
        <begin position="234"/>
        <end position="245"/>
    </location>
</feature>
<dbReference type="PROSITE" id="PS51257">
    <property type="entry name" value="PROKAR_LIPOPROTEIN"/>
    <property type="match status" value="1"/>
</dbReference>
<evidence type="ECO:0000256" key="2">
    <source>
        <dbReference type="SAM" id="SignalP"/>
    </source>
</evidence>
<dbReference type="Proteomes" id="UP000244989">
    <property type="component" value="Unassembled WGS sequence"/>
</dbReference>
<keyword evidence="2" id="KW-0732">Signal</keyword>
<evidence type="ECO:0000256" key="1">
    <source>
        <dbReference type="SAM" id="MobiDB-lite"/>
    </source>
</evidence>
<accession>A0A2U1T9I5</accession>
<organism evidence="3 4">
    <name type="scientific">Corynebacterium yudongzhengii</name>
    <dbReference type="NCBI Taxonomy" id="2080740"/>
    <lineage>
        <taxon>Bacteria</taxon>
        <taxon>Bacillati</taxon>
        <taxon>Actinomycetota</taxon>
        <taxon>Actinomycetes</taxon>
        <taxon>Mycobacteriales</taxon>
        <taxon>Corynebacteriaceae</taxon>
        <taxon>Corynebacterium</taxon>
    </lineage>
</organism>
<protein>
    <recommendedName>
        <fullName evidence="5">ABC transporter substrate-binding protein</fullName>
    </recommendedName>
</protein>
<evidence type="ECO:0000313" key="3">
    <source>
        <dbReference type="EMBL" id="PWC02653.1"/>
    </source>
</evidence>
<gene>
    <name evidence="3" type="ORF">DF222_01540</name>
</gene>
<comment type="caution">
    <text evidence="3">The sequence shown here is derived from an EMBL/GenBank/DDBJ whole genome shotgun (WGS) entry which is preliminary data.</text>
</comment>
<proteinExistence type="predicted"/>
<name>A0A2U1T9I5_9CORY</name>
<evidence type="ECO:0008006" key="5">
    <source>
        <dbReference type="Google" id="ProtNLM"/>
    </source>
</evidence>
<dbReference type="AlphaFoldDB" id="A0A2U1T9I5"/>
<dbReference type="Gene3D" id="3.40.190.10">
    <property type="entry name" value="Periplasmic binding protein-like II"/>
    <property type="match status" value="1"/>
</dbReference>
<reference evidence="4" key="1">
    <citation type="submission" date="2018-04" db="EMBL/GenBank/DDBJ databases">
        <authorList>
            <person name="Liu S."/>
            <person name="Wang Z."/>
            <person name="Li J."/>
        </authorList>
    </citation>
    <scope>NUCLEOTIDE SEQUENCE [LARGE SCALE GENOMIC DNA]</scope>
    <source>
        <strain evidence="4">2189</strain>
    </source>
</reference>
<dbReference type="RefSeq" id="WP_108431764.1">
    <property type="nucleotide sequence ID" value="NZ_CP026947.1"/>
</dbReference>
<sequence>MKHTPRTRRPRSAVRLLAGLALIATTLTGCAAAEPGREPAHASGRPVVIAVSDTSDKQQIMAEIYLRALARESRDAEVTVVDEGDHENQIESVASRTSDFIIGCTGDLLHQADPSRARDLVAEVESADTDTHAHDPTVAIETFESFRRSLPGGVTATDQSGAEACEDSPVHGKLPQQVVPVFHSSLFDREELEALDYYTKLVTTQDLDEMAEKIDDGATIPEVVTDWVGVADTDSGELGDSDSDDGGGFSGVNG</sequence>